<dbReference type="SMART" id="SM00082">
    <property type="entry name" value="LRRCT"/>
    <property type="match status" value="1"/>
</dbReference>
<comment type="caution">
    <text evidence="5">The sequence shown here is derived from an EMBL/GenBank/DDBJ whole genome shotgun (WGS) entry which is preliminary data.</text>
</comment>
<dbReference type="EMBL" id="BMAU01021347">
    <property type="protein sequence ID" value="GFY17869.1"/>
    <property type="molecule type" value="Genomic_DNA"/>
</dbReference>
<dbReference type="PANTHER" id="PTHR24369">
    <property type="entry name" value="ANTIGEN BSP, PUTATIVE-RELATED"/>
    <property type="match status" value="1"/>
</dbReference>
<evidence type="ECO:0000256" key="3">
    <source>
        <dbReference type="ARBA" id="ARBA00022737"/>
    </source>
</evidence>
<dbReference type="SUPFAM" id="SSF52058">
    <property type="entry name" value="L domain-like"/>
    <property type="match status" value="1"/>
</dbReference>
<evidence type="ECO:0000259" key="4">
    <source>
        <dbReference type="SMART" id="SM00082"/>
    </source>
</evidence>
<evidence type="ECO:0000256" key="1">
    <source>
        <dbReference type="ARBA" id="ARBA00022614"/>
    </source>
</evidence>
<protein>
    <recommendedName>
        <fullName evidence="4">LRRCT domain-containing protein</fullName>
    </recommendedName>
</protein>
<dbReference type="InterPro" id="IPR050541">
    <property type="entry name" value="LRR_TM_domain-containing"/>
</dbReference>
<reference evidence="5" key="1">
    <citation type="submission" date="2020-08" db="EMBL/GenBank/DDBJ databases">
        <title>Multicomponent nature underlies the extraordinary mechanical properties of spider dragline silk.</title>
        <authorList>
            <person name="Kono N."/>
            <person name="Nakamura H."/>
            <person name="Mori M."/>
            <person name="Yoshida Y."/>
            <person name="Ohtoshi R."/>
            <person name="Malay A.D."/>
            <person name="Moran D.A.P."/>
            <person name="Tomita M."/>
            <person name="Numata K."/>
            <person name="Arakawa K."/>
        </authorList>
    </citation>
    <scope>NUCLEOTIDE SEQUENCE</scope>
</reference>
<accession>A0A8X6VLQ2</accession>
<dbReference type="SMART" id="SM00369">
    <property type="entry name" value="LRR_TYP"/>
    <property type="match status" value="2"/>
</dbReference>
<dbReference type="Gene3D" id="3.80.10.10">
    <property type="entry name" value="Ribonuclease Inhibitor"/>
    <property type="match status" value="1"/>
</dbReference>
<keyword evidence="2" id="KW-0732">Signal</keyword>
<name>A0A8X6VLQ2_TRICX</name>
<dbReference type="Pfam" id="PF13855">
    <property type="entry name" value="LRR_8"/>
    <property type="match status" value="1"/>
</dbReference>
<sequence length="429" mass="49217">MTVGDLTETPSLIEKGLLILENRFQRRAYFFNKTRNKILEAVGSLVVRASHSRPEGLARISKAKRRKRVTRDMSTLKNSMLELAAKFDDNYNTGLIKSFMFGLNKTEIKTMTDILSRYKFRDSHAVVATQSCPPEDSITPCKCEKVCDDCRVSLKCNSLQDFGILPQIINRTNGYQYDTFEIKRSNITNIPASLFETHRITDLKIWSTAMISLFDHPPSTDLPDVYIFLYEAALPSMQWEMLSGIQNLGRLSIRHSMIPSFDTSFSNNVPKNLEELVVYDCSTETLEDHVFSSFEKLLELRMDGMKIKVLKRSMFASPAKLQLISFSFNEIESLPSDIFSNMPDLENIYLRGNRLSQLDESIFKPLLPRLEAFKVSENPLMCGCNMRWITEIERSQWTNLYYVGDCEEPNELKGKPLKDLDADDFAQCS</sequence>
<dbReference type="AlphaFoldDB" id="A0A8X6VLQ2"/>
<keyword evidence="6" id="KW-1185">Reference proteome</keyword>
<organism evidence="5 6">
    <name type="scientific">Trichonephila clavipes</name>
    <name type="common">Golden silk orbweaver</name>
    <name type="synonym">Nephila clavipes</name>
    <dbReference type="NCBI Taxonomy" id="2585209"/>
    <lineage>
        <taxon>Eukaryota</taxon>
        <taxon>Metazoa</taxon>
        <taxon>Ecdysozoa</taxon>
        <taxon>Arthropoda</taxon>
        <taxon>Chelicerata</taxon>
        <taxon>Arachnida</taxon>
        <taxon>Araneae</taxon>
        <taxon>Araneomorphae</taxon>
        <taxon>Entelegynae</taxon>
        <taxon>Araneoidea</taxon>
        <taxon>Nephilidae</taxon>
        <taxon>Trichonephila</taxon>
    </lineage>
</organism>
<proteinExistence type="predicted"/>
<keyword evidence="1" id="KW-0433">Leucine-rich repeat</keyword>
<feature type="domain" description="LRRCT" evidence="4">
    <location>
        <begin position="378"/>
        <end position="429"/>
    </location>
</feature>
<evidence type="ECO:0000256" key="2">
    <source>
        <dbReference type="ARBA" id="ARBA00022729"/>
    </source>
</evidence>
<evidence type="ECO:0000313" key="6">
    <source>
        <dbReference type="Proteomes" id="UP000887159"/>
    </source>
</evidence>
<dbReference type="PANTHER" id="PTHR24369:SF210">
    <property type="entry name" value="CHAOPTIN-RELATED"/>
    <property type="match status" value="1"/>
</dbReference>
<dbReference type="InterPro" id="IPR032675">
    <property type="entry name" value="LRR_dom_sf"/>
</dbReference>
<dbReference type="InterPro" id="IPR001611">
    <property type="entry name" value="Leu-rich_rpt"/>
</dbReference>
<keyword evidence="3" id="KW-0677">Repeat</keyword>
<evidence type="ECO:0000313" key="5">
    <source>
        <dbReference type="EMBL" id="GFY17869.1"/>
    </source>
</evidence>
<dbReference type="InterPro" id="IPR003591">
    <property type="entry name" value="Leu-rich_rpt_typical-subtyp"/>
</dbReference>
<gene>
    <name evidence="5" type="ORF">TNCV_3383621</name>
</gene>
<dbReference type="Proteomes" id="UP000887159">
    <property type="component" value="Unassembled WGS sequence"/>
</dbReference>
<dbReference type="GO" id="GO:0005886">
    <property type="term" value="C:plasma membrane"/>
    <property type="evidence" value="ECO:0007669"/>
    <property type="project" value="TreeGrafter"/>
</dbReference>
<dbReference type="InterPro" id="IPR000483">
    <property type="entry name" value="Cys-rich_flank_reg_C"/>
</dbReference>